<evidence type="ECO:0000259" key="2">
    <source>
        <dbReference type="Pfam" id="PF13837"/>
    </source>
</evidence>
<dbReference type="InterPro" id="IPR044822">
    <property type="entry name" value="Myb_DNA-bind_4"/>
</dbReference>
<evidence type="ECO:0000313" key="4">
    <source>
        <dbReference type="Proteomes" id="UP001158576"/>
    </source>
</evidence>
<feature type="region of interest" description="Disordered" evidence="1">
    <location>
        <begin position="486"/>
        <end position="547"/>
    </location>
</feature>
<keyword evidence="4" id="KW-1185">Reference proteome</keyword>
<feature type="compositionally biased region" description="Polar residues" evidence="1">
    <location>
        <begin position="206"/>
        <end position="224"/>
    </location>
</feature>
<dbReference type="Pfam" id="PF13837">
    <property type="entry name" value="Myb_DNA-bind_4"/>
    <property type="match status" value="1"/>
</dbReference>
<dbReference type="Proteomes" id="UP001158576">
    <property type="component" value="Chromosome XSR"/>
</dbReference>
<feature type="domain" description="Myb/SANT-like DNA-binding" evidence="2">
    <location>
        <begin position="115"/>
        <end position="202"/>
    </location>
</feature>
<reference evidence="3 4" key="1">
    <citation type="submission" date="2021-04" db="EMBL/GenBank/DDBJ databases">
        <authorList>
            <person name="Bliznina A."/>
        </authorList>
    </citation>
    <scope>NUCLEOTIDE SEQUENCE [LARGE SCALE GENOMIC DNA]</scope>
</reference>
<organism evidence="3 4">
    <name type="scientific">Oikopleura dioica</name>
    <name type="common">Tunicate</name>
    <dbReference type="NCBI Taxonomy" id="34765"/>
    <lineage>
        <taxon>Eukaryota</taxon>
        <taxon>Metazoa</taxon>
        <taxon>Chordata</taxon>
        <taxon>Tunicata</taxon>
        <taxon>Appendicularia</taxon>
        <taxon>Copelata</taxon>
        <taxon>Oikopleuridae</taxon>
        <taxon>Oikopleura</taxon>
    </lineage>
</organism>
<accession>A0ABN7SE79</accession>
<evidence type="ECO:0000313" key="3">
    <source>
        <dbReference type="EMBL" id="CAG5098684.1"/>
    </source>
</evidence>
<gene>
    <name evidence="3" type="ORF">OKIOD_LOCUS7444</name>
</gene>
<name>A0ABN7SE79_OIKDI</name>
<dbReference type="EMBL" id="OU015569">
    <property type="protein sequence ID" value="CAG5098684.1"/>
    <property type="molecule type" value="Genomic_DNA"/>
</dbReference>
<proteinExistence type="predicted"/>
<feature type="region of interest" description="Disordered" evidence="1">
    <location>
        <begin position="206"/>
        <end position="252"/>
    </location>
</feature>
<protein>
    <submittedName>
        <fullName evidence="3">Oidioi.mRNA.OKI2018_I69.XSR.g15886.t1.cds</fullName>
    </submittedName>
</protein>
<feature type="compositionally biased region" description="Polar residues" evidence="1">
    <location>
        <begin position="364"/>
        <end position="382"/>
    </location>
</feature>
<evidence type="ECO:0000256" key="1">
    <source>
        <dbReference type="SAM" id="MobiDB-lite"/>
    </source>
</evidence>
<feature type="region of interest" description="Disordered" evidence="1">
    <location>
        <begin position="363"/>
        <end position="411"/>
    </location>
</feature>
<sequence length="547" mass="59553">MLCWARTILKISGARVRAELVRGGAPELVAVQLCYFHPKLLTKRDFTLDPTISNNQRIMMNAMAGLPAALGGQLGLGMSHQALSHQLSQLSSFHDQLVGTRRSAFGISGGRSRMPDAHVEMLLDCYKMVQEERTLDSGRLGKGAFHQITEQLNKRTVANYCKDQVTAKLQNLKAQFRQRRAAVEAGHGEMRDWKWYDRMAEIMSTESNGKQDDNNTSSASYSDFNSDRTRKSPPSQSSPVVQPPTQVPTSVFGNNLHHAAALNPNLSKILANLPPQLRENPAALAQLMNSSNPLFSGLHNSPLPNPTILSHAMSQVAGLPTPQQQATVTTESDDDLEDNKNNVFQQQQAAFQRNLMARVHAGSSFPQPHFSATNKSPETTSLKRAAPDSSESPDLKRARVSPPPTSIPNLPGVNPALEGAIANLMAQNGANRVASPLVPNVTDIVAEMTTAKKDYLNGLRNLAFQLFTGLSAVLTQMEPVNQNETELSAAPMMPPSPKQERVSPGALETSTPIKADVSQIRAELTIEEEPVESENSKVSEITPVEAE</sequence>